<protein>
    <submittedName>
        <fullName evidence="1">Uncharacterized protein</fullName>
    </submittedName>
</protein>
<dbReference type="Proteomes" id="UP000007129">
    <property type="component" value="Unassembled WGS sequence"/>
</dbReference>
<dbReference type="VEuPathDB" id="FungiDB:MPH_06517"/>
<dbReference type="HOGENOM" id="CLU_2050098_0_0_1"/>
<accession>K2RNG5</accession>
<organism evidence="1 2">
    <name type="scientific">Macrophomina phaseolina (strain MS6)</name>
    <name type="common">Charcoal rot fungus</name>
    <dbReference type="NCBI Taxonomy" id="1126212"/>
    <lineage>
        <taxon>Eukaryota</taxon>
        <taxon>Fungi</taxon>
        <taxon>Dikarya</taxon>
        <taxon>Ascomycota</taxon>
        <taxon>Pezizomycotina</taxon>
        <taxon>Dothideomycetes</taxon>
        <taxon>Dothideomycetes incertae sedis</taxon>
        <taxon>Botryosphaeriales</taxon>
        <taxon>Botryosphaeriaceae</taxon>
        <taxon>Macrophomina</taxon>
    </lineage>
</organism>
<gene>
    <name evidence="1" type="ORF">MPH_06517</name>
</gene>
<evidence type="ECO:0000313" key="1">
    <source>
        <dbReference type="EMBL" id="EKG16263.1"/>
    </source>
</evidence>
<name>K2RNG5_MACPH</name>
<proteinExistence type="predicted"/>
<dbReference type="AlphaFoldDB" id="K2RNG5"/>
<evidence type="ECO:0000313" key="2">
    <source>
        <dbReference type="Proteomes" id="UP000007129"/>
    </source>
</evidence>
<sequence length="120" mass="13685">MITGLNIAKNSEKVTYDCFGVPNLDANLRATLRLEGYVKVGSEASHQGSAATIYEERPETTYVFAYRLRKLRVRRRNKFKLHYYRAGGNLNDVGRERVNVEGDLENKDNDSAFEMESASF</sequence>
<dbReference type="InParanoid" id="K2RNG5"/>
<comment type="caution">
    <text evidence="1">The sequence shown here is derived from an EMBL/GenBank/DDBJ whole genome shotgun (WGS) entry which is preliminary data.</text>
</comment>
<dbReference type="EMBL" id="AHHD01000282">
    <property type="protein sequence ID" value="EKG16263.1"/>
    <property type="molecule type" value="Genomic_DNA"/>
</dbReference>
<reference evidence="1 2" key="1">
    <citation type="journal article" date="2012" name="BMC Genomics">
        <title>Tools to kill: Genome of one of the most destructive plant pathogenic fungi Macrophomina phaseolina.</title>
        <authorList>
            <person name="Islam M.S."/>
            <person name="Haque M.S."/>
            <person name="Islam M.M."/>
            <person name="Emdad E.M."/>
            <person name="Halim A."/>
            <person name="Hossen Q.M.M."/>
            <person name="Hossain M.Z."/>
            <person name="Ahmed B."/>
            <person name="Rahim S."/>
            <person name="Rahman M.S."/>
            <person name="Alam M.M."/>
            <person name="Hou S."/>
            <person name="Wan X."/>
            <person name="Saito J.A."/>
            <person name="Alam M."/>
        </authorList>
    </citation>
    <scope>NUCLEOTIDE SEQUENCE [LARGE SCALE GENOMIC DNA]</scope>
    <source>
        <strain evidence="1 2">MS6</strain>
    </source>
</reference>